<evidence type="ECO:0000313" key="2">
    <source>
        <dbReference type="EMBL" id="KAG6754616.1"/>
    </source>
</evidence>
<protein>
    <recommendedName>
        <fullName evidence="1">FIST C-domain domain-containing protein</fullName>
    </recommendedName>
</protein>
<dbReference type="Pfam" id="PF08495">
    <property type="entry name" value="FIST"/>
    <property type="match status" value="1"/>
</dbReference>
<accession>A0A8X7YP79</accession>
<dbReference type="AlphaFoldDB" id="A0A8X7YP79"/>
<dbReference type="PANTHER" id="PTHR14939:SF5">
    <property type="entry name" value="F-BOX ONLY PROTEIN 22"/>
    <property type="match status" value="1"/>
</dbReference>
<dbReference type="PANTHER" id="PTHR14939">
    <property type="entry name" value="F-BOX ONLY PROTEIN 22"/>
    <property type="match status" value="1"/>
</dbReference>
<dbReference type="InterPro" id="IPR001810">
    <property type="entry name" value="F-box_dom"/>
</dbReference>
<dbReference type="OrthoDB" id="509497at2759"/>
<gene>
    <name evidence="2" type="ORF">POTOM_040408</name>
</gene>
<evidence type="ECO:0000259" key="1">
    <source>
        <dbReference type="SMART" id="SM01204"/>
    </source>
</evidence>
<dbReference type="GO" id="GO:0000209">
    <property type="term" value="P:protein polyubiquitination"/>
    <property type="evidence" value="ECO:0007669"/>
    <property type="project" value="TreeGrafter"/>
</dbReference>
<feature type="domain" description="FIST C-domain" evidence="1">
    <location>
        <begin position="297"/>
        <end position="464"/>
    </location>
</feature>
<dbReference type="InterPro" id="IPR013702">
    <property type="entry name" value="FIST_domain_N"/>
</dbReference>
<reference evidence="2" key="1">
    <citation type="journal article" date="2020" name="bioRxiv">
        <title>Hybrid origin of Populus tomentosa Carr. identified through genome sequencing and phylogenomic analysis.</title>
        <authorList>
            <person name="An X."/>
            <person name="Gao K."/>
            <person name="Chen Z."/>
            <person name="Li J."/>
            <person name="Yang X."/>
            <person name="Yang X."/>
            <person name="Zhou J."/>
            <person name="Guo T."/>
            <person name="Zhao T."/>
            <person name="Huang S."/>
            <person name="Miao D."/>
            <person name="Khan W.U."/>
            <person name="Rao P."/>
            <person name="Ye M."/>
            <person name="Lei B."/>
            <person name="Liao W."/>
            <person name="Wang J."/>
            <person name="Ji L."/>
            <person name="Li Y."/>
            <person name="Guo B."/>
            <person name="Mustafa N.S."/>
            <person name="Li S."/>
            <person name="Yun Q."/>
            <person name="Keller S.R."/>
            <person name="Mao J."/>
            <person name="Zhang R."/>
            <person name="Strauss S.H."/>
        </authorList>
    </citation>
    <scope>NUCLEOTIDE SEQUENCE</scope>
    <source>
        <strain evidence="2">GM15</strain>
        <tissue evidence="2">Leaf</tissue>
    </source>
</reference>
<dbReference type="EMBL" id="JAAWWB010000022">
    <property type="protein sequence ID" value="KAG6754616.1"/>
    <property type="molecule type" value="Genomic_DNA"/>
</dbReference>
<comment type="caution">
    <text evidence="2">The sequence shown here is derived from an EMBL/GenBank/DDBJ whole genome shotgun (WGS) entry which is preliminary data.</text>
</comment>
<dbReference type="Pfam" id="PF00646">
    <property type="entry name" value="F-box"/>
    <property type="match status" value="1"/>
</dbReference>
<keyword evidence="3" id="KW-1185">Reference proteome</keyword>
<organism evidence="2 3">
    <name type="scientific">Populus tomentosa</name>
    <name type="common">Chinese white poplar</name>
    <dbReference type="NCBI Taxonomy" id="118781"/>
    <lineage>
        <taxon>Eukaryota</taxon>
        <taxon>Viridiplantae</taxon>
        <taxon>Streptophyta</taxon>
        <taxon>Embryophyta</taxon>
        <taxon>Tracheophyta</taxon>
        <taxon>Spermatophyta</taxon>
        <taxon>Magnoliopsida</taxon>
        <taxon>eudicotyledons</taxon>
        <taxon>Gunneridae</taxon>
        <taxon>Pentapetalae</taxon>
        <taxon>rosids</taxon>
        <taxon>fabids</taxon>
        <taxon>Malpighiales</taxon>
        <taxon>Salicaceae</taxon>
        <taxon>Saliceae</taxon>
        <taxon>Populus</taxon>
    </lineage>
</organism>
<proteinExistence type="predicted"/>
<evidence type="ECO:0000313" key="3">
    <source>
        <dbReference type="Proteomes" id="UP000886885"/>
    </source>
</evidence>
<dbReference type="Proteomes" id="UP000886885">
    <property type="component" value="Chromosome 11D"/>
</dbReference>
<name>A0A8X7YP79_POPTO</name>
<dbReference type="SMART" id="SM01204">
    <property type="entry name" value="FIST_C"/>
    <property type="match status" value="1"/>
</dbReference>
<sequence length="504" mass="54405">MEKKPKEPQTPLTGFASINEDLVQNILKRTPATSFASAACVSKSWNDNCNQILSKPKLASAFSLNPDPKVALQEVVSKVLSEPIRPQFAIANVIESGVEYLSETLNLLAAKLGSKTPIIVSCTNGIIGRDAVTGEHKEVMLEDFWVDAASNNSGFGMLLTVGYLPGLKVEAFPLLRPRKAGPVAMIDNFVMDIKNYSASVSGSASPALIIMFGGEEADLKPVMEKLDHAMSRETIIAGGMRSQFLYRRGTEARNVNGSSTKYFTDAVALIFARDEDKPSGEGKIQFHSAISSGVSAIGPRYKAVSVKETQSETGLTTWLAARREGEQEILGGQMIIDSIESEILLLLSHGLLVNRGDGEHLLVSGDGIGSGDYFHFYHSDPKAALSACSNVSTYFRNLKLDWRSCQLHAGGVGSKEVVGGLVFSCWGRGQSFFGHSNVDSSPFLDNFPGIPMAGIFGCGEVGRGFTMLNADDHEDQEEKTSCCCLHVYSTIYVLVSYTPAPLKH</sequence>
<dbReference type="GO" id="GO:0032436">
    <property type="term" value="P:positive regulation of proteasomal ubiquitin-dependent protein catabolic process"/>
    <property type="evidence" value="ECO:0007669"/>
    <property type="project" value="TreeGrafter"/>
</dbReference>
<dbReference type="InterPro" id="IPR019494">
    <property type="entry name" value="FIST_C"/>
</dbReference>